<organism evidence="1 2">
    <name type="scientific">Metallibacterium scheffleri</name>
    <dbReference type="NCBI Taxonomy" id="993689"/>
    <lineage>
        <taxon>Bacteria</taxon>
        <taxon>Pseudomonadati</taxon>
        <taxon>Pseudomonadota</taxon>
        <taxon>Gammaproteobacteria</taxon>
        <taxon>Lysobacterales</taxon>
        <taxon>Rhodanobacteraceae</taxon>
        <taxon>Metallibacterium</taxon>
    </lineage>
</organism>
<sequence>MSTYGLALSSFEESGAAHIAALLRGLRDEAAHWRLDDEAKADLVLVNADSVWGHMSWLKLIGAGRHAVACSAKAAGTGLRDARLSLDLPVQADALVRVLEQVRVRLGEAPQATKPAPTQTQAKAFAQPSSMAGIASSRATTETGAEASVADWLLDGAAMAPLLVEADGCSLLLDPQTDRWYGASALRPQTPLLARPLSTARQPAPGVLAAARAVGGQPLSRLRWFVALSAHPGAFPDGANADSRLRLTRWPEIEREFPRHFRIATALMRQPATPAAIAEQIGGDVADVADFARACQALGILEILPPAA</sequence>
<proteinExistence type="predicted"/>
<evidence type="ECO:0000313" key="1">
    <source>
        <dbReference type="EMBL" id="THD09728.1"/>
    </source>
</evidence>
<dbReference type="OrthoDB" id="5800807at2"/>
<reference evidence="1 2" key="1">
    <citation type="submission" date="2017-02" db="EMBL/GenBank/DDBJ databases">
        <title>Whole genome sequencing of Metallibacterium scheffleri DSM 24874 (T).</title>
        <authorList>
            <person name="Kumar S."/>
            <person name="Patil P."/>
            <person name="Patil P.B."/>
        </authorList>
    </citation>
    <scope>NUCLEOTIDE SEQUENCE [LARGE SCALE GENOMIC DNA]</scope>
    <source>
        <strain evidence="1 2">DSM 24874</strain>
    </source>
</reference>
<dbReference type="Proteomes" id="UP000307749">
    <property type="component" value="Unassembled WGS sequence"/>
</dbReference>
<gene>
    <name evidence="1" type="ORF">B1806_10390</name>
</gene>
<comment type="caution">
    <text evidence="1">The sequence shown here is derived from an EMBL/GenBank/DDBJ whole genome shotgun (WGS) entry which is preliminary data.</text>
</comment>
<dbReference type="AlphaFoldDB" id="A0A4S3KMR9"/>
<dbReference type="STRING" id="993689.GCA_002077135_01338"/>
<dbReference type="RefSeq" id="WP_081126635.1">
    <property type="nucleotide sequence ID" value="NZ_LDOS01000001.1"/>
</dbReference>
<protein>
    <submittedName>
        <fullName evidence="1">Uncharacterized protein</fullName>
    </submittedName>
</protein>
<accession>A0A4S3KMR9</accession>
<dbReference type="EMBL" id="MWQO01000036">
    <property type="protein sequence ID" value="THD09728.1"/>
    <property type="molecule type" value="Genomic_DNA"/>
</dbReference>
<evidence type="ECO:0000313" key="2">
    <source>
        <dbReference type="Proteomes" id="UP000307749"/>
    </source>
</evidence>
<name>A0A4S3KMR9_9GAMM</name>
<keyword evidence="2" id="KW-1185">Reference proteome</keyword>